<keyword evidence="1" id="KW-0812">Transmembrane</keyword>
<keyword evidence="1" id="KW-1133">Transmembrane helix</keyword>
<evidence type="ECO:0000256" key="1">
    <source>
        <dbReference type="SAM" id="Phobius"/>
    </source>
</evidence>
<sequence>MYCVNCGKQVNGTIPICQDCALLVLHNSPDTPLNEKITLEAEDFSITSDSKVTSSELKIDNGVEPAESSPNGYKDEYISIVVVIMIVIITAIVSVCSGSF</sequence>
<organism evidence="2 3">
    <name type="scientific">Alistipes shahii</name>
    <dbReference type="NCBI Taxonomy" id="328814"/>
    <lineage>
        <taxon>Bacteria</taxon>
        <taxon>Pseudomonadati</taxon>
        <taxon>Bacteroidota</taxon>
        <taxon>Bacteroidia</taxon>
        <taxon>Bacteroidales</taxon>
        <taxon>Rikenellaceae</taxon>
        <taxon>Alistipes</taxon>
    </lineage>
</organism>
<keyword evidence="1" id="KW-0472">Membrane</keyword>
<name>A0A5B3G274_9BACT</name>
<dbReference type="AlphaFoldDB" id="A0A5B3G274"/>
<proteinExistence type="predicted"/>
<evidence type="ECO:0000313" key="2">
    <source>
        <dbReference type="EMBL" id="KAA2367262.1"/>
    </source>
</evidence>
<accession>A0A5B3G274</accession>
<dbReference type="EMBL" id="VVXK01000020">
    <property type="protein sequence ID" value="KAA2367262.1"/>
    <property type="molecule type" value="Genomic_DNA"/>
</dbReference>
<protein>
    <submittedName>
        <fullName evidence="2">Uncharacterized protein</fullName>
    </submittedName>
</protein>
<evidence type="ECO:0000313" key="3">
    <source>
        <dbReference type="Proteomes" id="UP000323567"/>
    </source>
</evidence>
<dbReference type="RefSeq" id="WP_149887687.1">
    <property type="nucleotide sequence ID" value="NZ_VVXK01000020.1"/>
</dbReference>
<comment type="caution">
    <text evidence="2">The sequence shown here is derived from an EMBL/GenBank/DDBJ whole genome shotgun (WGS) entry which is preliminary data.</text>
</comment>
<feature type="transmembrane region" description="Helical" evidence="1">
    <location>
        <begin position="77"/>
        <end position="96"/>
    </location>
</feature>
<gene>
    <name evidence="2" type="ORF">F2Y13_12295</name>
</gene>
<reference evidence="2 3" key="1">
    <citation type="journal article" date="2019" name="Nat. Med.">
        <title>A library of human gut bacterial isolates paired with longitudinal multiomics data enables mechanistic microbiome research.</title>
        <authorList>
            <person name="Poyet M."/>
            <person name="Groussin M."/>
            <person name="Gibbons S.M."/>
            <person name="Avila-Pacheco J."/>
            <person name="Jiang X."/>
            <person name="Kearney S.M."/>
            <person name="Perrotta A.R."/>
            <person name="Berdy B."/>
            <person name="Zhao S."/>
            <person name="Lieberman T.D."/>
            <person name="Swanson P.K."/>
            <person name="Smith M."/>
            <person name="Roesemann S."/>
            <person name="Alexander J.E."/>
            <person name="Rich S.A."/>
            <person name="Livny J."/>
            <person name="Vlamakis H."/>
            <person name="Clish C."/>
            <person name="Bullock K."/>
            <person name="Deik A."/>
            <person name="Scott J."/>
            <person name="Pierce K.A."/>
            <person name="Xavier R.J."/>
            <person name="Alm E.J."/>
        </authorList>
    </citation>
    <scope>NUCLEOTIDE SEQUENCE [LARGE SCALE GENOMIC DNA]</scope>
    <source>
        <strain evidence="2 3">BIOML-A2</strain>
    </source>
</reference>
<dbReference type="Proteomes" id="UP000323567">
    <property type="component" value="Unassembled WGS sequence"/>
</dbReference>